<organism evidence="7 8">
    <name type="scientific">Salinicoccus hispanicus</name>
    <dbReference type="NCBI Taxonomy" id="157225"/>
    <lineage>
        <taxon>Bacteria</taxon>
        <taxon>Bacillati</taxon>
        <taxon>Bacillota</taxon>
        <taxon>Bacilli</taxon>
        <taxon>Bacillales</taxon>
        <taxon>Staphylococcaceae</taxon>
        <taxon>Salinicoccus</taxon>
    </lineage>
</organism>
<evidence type="ECO:0000256" key="3">
    <source>
        <dbReference type="ARBA" id="ARBA00022729"/>
    </source>
</evidence>
<dbReference type="Proteomes" id="UP000436284">
    <property type="component" value="Unassembled WGS sequence"/>
</dbReference>
<dbReference type="AlphaFoldDB" id="A0A6N8TZ16"/>
<dbReference type="PANTHER" id="PTHR30290">
    <property type="entry name" value="PERIPLASMIC BINDING COMPONENT OF ABC TRANSPORTER"/>
    <property type="match status" value="1"/>
</dbReference>
<gene>
    <name evidence="7" type="ORF">GQ671_01350</name>
</gene>
<dbReference type="PROSITE" id="PS51257">
    <property type="entry name" value="PROKAR_LIPOPROTEIN"/>
    <property type="match status" value="1"/>
</dbReference>
<feature type="chain" id="PRO_5038774814" evidence="5">
    <location>
        <begin position="20"/>
        <end position="569"/>
    </location>
</feature>
<proteinExistence type="inferred from homology"/>
<dbReference type="Gene3D" id="3.10.105.10">
    <property type="entry name" value="Dipeptide-binding Protein, Domain 3"/>
    <property type="match status" value="1"/>
</dbReference>
<evidence type="ECO:0000256" key="1">
    <source>
        <dbReference type="ARBA" id="ARBA00005695"/>
    </source>
</evidence>
<evidence type="ECO:0000256" key="5">
    <source>
        <dbReference type="SAM" id="SignalP"/>
    </source>
</evidence>
<dbReference type="InterPro" id="IPR030678">
    <property type="entry name" value="Peptide/Ni-bd"/>
</dbReference>
<dbReference type="InterPro" id="IPR000914">
    <property type="entry name" value="SBP_5_dom"/>
</dbReference>
<feature type="domain" description="Solute-binding protein family 5" evidence="6">
    <location>
        <begin position="96"/>
        <end position="485"/>
    </location>
</feature>
<reference evidence="7 8" key="1">
    <citation type="submission" date="2019-12" db="EMBL/GenBank/DDBJ databases">
        <title>Salinicoccus cyprini sp. nov., isolated from gastro-intestinal tract of mirror carp, Cyprinus carpio var. specularis, collected from Gobind Sagar Reservoir, Himachal Pradesh, India.</title>
        <authorList>
            <person name="Talwar C."/>
            <person name="Singh A.K."/>
            <person name="Lal R."/>
            <person name="Negi R.K."/>
        </authorList>
    </citation>
    <scope>NUCLEOTIDE SEQUENCE [LARGE SCALE GENOMIC DNA]</scope>
    <source>
        <strain evidence="7 8">J-82</strain>
    </source>
</reference>
<dbReference type="Gene3D" id="3.40.190.10">
    <property type="entry name" value="Periplasmic binding protein-like II"/>
    <property type="match status" value="1"/>
</dbReference>
<evidence type="ECO:0000313" key="8">
    <source>
        <dbReference type="Proteomes" id="UP000436284"/>
    </source>
</evidence>
<dbReference type="EMBL" id="WUUK01000001">
    <property type="protein sequence ID" value="MXQ49946.1"/>
    <property type="molecule type" value="Genomic_DNA"/>
</dbReference>
<keyword evidence="8" id="KW-1185">Reference proteome</keyword>
<accession>A0A6N8TZ16</accession>
<evidence type="ECO:0000313" key="7">
    <source>
        <dbReference type="EMBL" id="MXQ49946.1"/>
    </source>
</evidence>
<feature type="compositionally biased region" description="Acidic residues" evidence="4">
    <location>
        <begin position="27"/>
        <end position="45"/>
    </location>
</feature>
<dbReference type="RefSeq" id="WP_160651568.1">
    <property type="nucleotide sequence ID" value="NZ_JBHRWU010000001.1"/>
</dbReference>
<dbReference type="SUPFAM" id="SSF53850">
    <property type="entry name" value="Periplasmic binding protein-like II"/>
    <property type="match status" value="1"/>
</dbReference>
<dbReference type="PIRSF" id="PIRSF002741">
    <property type="entry name" value="MppA"/>
    <property type="match status" value="1"/>
</dbReference>
<evidence type="ECO:0000259" key="6">
    <source>
        <dbReference type="Pfam" id="PF00496"/>
    </source>
</evidence>
<dbReference type="OrthoDB" id="9771733at2"/>
<dbReference type="GO" id="GO:0015833">
    <property type="term" value="P:peptide transport"/>
    <property type="evidence" value="ECO:0007669"/>
    <property type="project" value="TreeGrafter"/>
</dbReference>
<dbReference type="GO" id="GO:0043190">
    <property type="term" value="C:ATP-binding cassette (ABC) transporter complex"/>
    <property type="evidence" value="ECO:0007669"/>
    <property type="project" value="InterPro"/>
</dbReference>
<evidence type="ECO:0000256" key="4">
    <source>
        <dbReference type="SAM" id="MobiDB-lite"/>
    </source>
</evidence>
<sequence>MNRRFFMLFFVFVFTLILAACTDDSSVDDAVDESSGGEETSDNAEGEGQSEGGELTVAMMDDAVTLDPHGSNDSASAQVRRNIYETLVHQEVDMALAPGLAEEWEATEDDVWTFQLREGTTFHNGSEFTAEDVKATLDRVRDTAVASQVAFLFEMISEVEVVGDYEVSLRTEYPFAPLPSHLAHNTASIISKELIDEDYQSALDEGGVDMTADEYYELREEGGSEYDDVAESISEHIGNVIGSDADGTNHLMFESRTAGDETVLQKFEDFQGGDRNFDTVTFRVIPENGARMAELETGGIHVAGDVDSTSAVRVEEGEDTELVEQESVRMSYLGFNTEKEPFDDVRVRQAISYAIDRDEIISGVYDDMGIKADGPLAPDVWGHDENLEGVEYDMDRAKELLAETDVADGFQTTIWVDEDPQIVDTAVYIQEKLSELNIDVQVEQFEWGAYLDRTSQGDHEMFILGWTTVTADADYGLYALFHSNSHGATGNRSFYSNEEVDTLLDEGRTEPEEDPRFEAYSQAQEILIEEAPAAYLFHTNFAIGVNSSQVSGVDLDPVGNIRLENVSFN</sequence>
<dbReference type="Gene3D" id="3.90.76.10">
    <property type="entry name" value="Dipeptide-binding Protein, Domain 1"/>
    <property type="match status" value="1"/>
</dbReference>
<dbReference type="GO" id="GO:1904680">
    <property type="term" value="F:peptide transmembrane transporter activity"/>
    <property type="evidence" value="ECO:0007669"/>
    <property type="project" value="TreeGrafter"/>
</dbReference>
<name>A0A6N8TZ16_9STAP</name>
<evidence type="ECO:0000256" key="2">
    <source>
        <dbReference type="ARBA" id="ARBA00022448"/>
    </source>
</evidence>
<keyword evidence="2" id="KW-0813">Transport</keyword>
<protein>
    <submittedName>
        <fullName evidence="7">Glutathione ABC transporter substrate-binding protein</fullName>
    </submittedName>
</protein>
<comment type="similarity">
    <text evidence="1">Belongs to the bacterial solute-binding protein 5 family.</text>
</comment>
<dbReference type="InterPro" id="IPR039424">
    <property type="entry name" value="SBP_5"/>
</dbReference>
<dbReference type="GO" id="GO:0042597">
    <property type="term" value="C:periplasmic space"/>
    <property type="evidence" value="ECO:0007669"/>
    <property type="project" value="UniProtKB-ARBA"/>
</dbReference>
<feature type="signal peptide" evidence="5">
    <location>
        <begin position="1"/>
        <end position="19"/>
    </location>
</feature>
<dbReference type="CDD" id="cd08499">
    <property type="entry name" value="PBP2_Ylib_like"/>
    <property type="match status" value="1"/>
</dbReference>
<comment type="caution">
    <text evidence="7">The sequence shown here is derived from an EMBL/GenBank/DDBJ whole genome shotgun (WGS) entry which is preliminary data.</text>
</comment>
<keyword evidence="3 5" id="KW-0732">Signal</keyword>
<feature type="region of interest" description="Disordered" evidence="4">
    <location>
        <begin position="27"/>
        <end position="50"/>
    </location>
</feature>
<dbReference type="PANTHER" id="PTHR30290:SF9">
    <property type="entry name" value="OLIGOPEPTIDE-BINDING PROTEIN APPA"/>
    <property type="match status" value="1"/>
</dbReference>
<dbReference type="Pfam" id="PF00496">
    <property type="entry name" value="SBP_bac_5"/>
    <property type="match status" value="1"/>
</dbReference>